<sequence>VVQVWHQLSTRECNHGIISNQHMFLLVHRSGNNLHISPSYQYQPDDNNALAATLSDLSFFIAHSLVARPGNSGTTQLPGPFVTSLGIPLDNPDNHIQMCRPGKATIRSEVSPSNMDSPQLIFTTSGCSSVPIALSGVDQFNPPSHFSTPVVLDRRISNNRLTVFSGHMGDSAVVMKMAEDDLCEELLLEAEIYQALQTIQGSVVPTCLGLYSGSGALFLLTDDVGVSPNSFLDLEIDQRHHLLRSLLAIHQLGVKHNDMVAANVAINKSNVIILDFGASELGHMCPGAFHCLELLECAVTLGVDMKDLHLT</sequence>
<dbReference type="AlphaFoldDB" id="A0AAD4DRI6"/>
<dbReference type="InterPro" id="IPR011009">
    <property type="entry name" value="Kinase-like_dom_sf"/>
</dbReference>
<dbReference type="GeneID" id="64670394"/>
<gene>
    <name evidence="1" type="ORF">F5891DRAFT_964500</name>
</gene>
<dbReference type="SUPFAM" id="SSF56112">
    <property type="entry name" value="Protein kinase-like (PK-like)"/>
    <property type="match status" value="1"/>
</dbReference>
<evidence type="ECO:0000313" key="2">
    <source>
        <dbReference type="Proteomes" id="UP001195769"/>
    </source>
</evidence>
<evidence type="ECO:0008006" key="3">
    <source>
        <dbReference type="Google" id="ProtNLM"/>
    </source>
</evidence>
<dbReference type="Proteomes" id="UP001195769">
    <property type="component" value="Unassembled WGS sequence"/>
</dbReference>
<dbReference type="RefSeq" id="XP_041217995.1">
    <property type="nucleotide sequence ID" value="XM_041376096.1"/>
</dbReference>
<dbReference type="EMBL" id="JABBWK010000132">
    <property type="protein sequence ID" value="KAG1890729.1"/>
    <property type="molecule type" value="Genomic_DNA"/>
</dbReference>
<reference evidence="1" key="1">
    <citation type="journal article" date="2020" name="New Phytol.">
        <title>Comparative genomics reveals dynamic genome evolution in host specialist ectomycorrhizal fungi.</title>
        <authorList>
            <person name="Lofgren L.A."/>
            <person name="Nguyen N.H."/>
            <person name="Vilgalys R."/>
            <person name="Ruytinx J."/>
            <person name="Liao H.L."/>
            <person name="Branco S."/>
            <person name="Kuo A."/>
            <person name="LaButti K."/>
            <person name="Lipzen A."/>
            <person name="Andreopoulos W."/>
            <person name="Pangilinan J."/>
            <person name="Riley R."/>
            <person name="Hundley H."/>
            <person name="Na H."/>
            <person name="Barry K."/>
            <person name="Grigoriev I.V."/>
            <person name="Stajich J.E."/>
            <person name="Kennedy P.G."/>
        </authorList>
    </citation>
    <scope>NUCLEOTIDE SEQUENCE</scope>
    <source>
        <strain evidence="1">FC203</strain>
    </source>
</reference>
<accession>A0AAD4DRI6</accession>
<protein>
    <recommendedName>
        <fullName evidence="3">Protein kinase domain-containing protein</fullName>
    </recommendedName>
</protein>
<organism evidence="1 2">
    <name type="scientific">Suillus fuscotomentosus</name>
    <dbReference type="NCBI Taxonomy" id="1912939"/>
    <lineage>
        <taxon>Eukaryota</taxon>
        <taxon>Fungi</taxon>
        <taxon>Dikarya</taxon>
        <taxon>Basidiomycota</taxon>
        <taxon>Agaricomycotina</taxon>
        <taxon>Agaricomycetes</taxon>
        <taxon>Agaricomycetidae</taxon>
        <taxon>Boletales</taxon>
        <taxon>Suillineae</taxon>
        <taxon>Suillaceae</taxon>
        <taxon>Suillus</taxon>
    </lineage>
</organism>
<keyword evidence="2" id="KW-1185">Reference proteome</keyword>
<evidence type="ECO:0000313" key="1">
    <source>
        <dbReference type="EMBL" id="KAG1890729.1"/>
    </source>
</evidence>
<name>A0AAD4DRI6_9AGAM</name>
<proteinExistence type="predicted"/>
<feature type="non-terminal residue" evidence="1">
    <location>
        <position position="1"/>
    </location>
</feature>
<comment type="caution">
    <text evidence="1">The sequence shown here is derived from an EMBL/GenBank/DDBJ whole genome shotgun (WGS) entry which is preliminary data.</text>
</comment>